<evidence type="ECO:0000256" key="2">
    <source>
        <dbReference type="SAM" id="Phobius"/>
    </source>
</evidence>
<keyword evidence="5" id="KW-1185">Reference proteome</keyword>
<reference evidence="4 5" key="1">
    <citation type="submission" date="2016-07" db="EMBL/GenBank/DDBJ databases">
        <title>Pervasive Adenine N6-methylation of Active Genes in Fungi.</title>
        <authorList>
            <consortium name="DOE Joint Genome Institute"/>
            <person name="Mondo S.J."/>
            <person name="Dannebaum R.O."/>
            <person name="Kuo R.C."/>
            <person name="Labutti K."/>
            <person name="Haridas S."/>
            <person name="Kuo A."/>
            <person name="Salamov A."/>
            <person name="Ahrendt S.R."/>
            <person name="Lipzen A."/>
            <person name="Sullivan W."/>
            <person name="Andreopoulos W.B."/>
            <person name="Clum A."/>
            <person name="Lindquist E."/>
            <person name="Daum C."/>
            <person name="Ramamoorthy G.K."/>
            <person name="Gryganskyi A."/>
            <person name="Culley D."/>
            <person name="Magnuson J.K."/>
            <person name="James T.Y."/>
            <person name="O'Malley M.A."/>
            <person name="Stajich J.E."/>
            <person name="Spatafora J.W."/>
            <person name="Visel A."/>
            <person name="Grigoriev I.V."/>
        </authorList>
    </citation>
    <scope>NUCLEOTIDE SEQUENCE [LARGE SCALE GENOMIC DNA]</scope>
    <source>
        <strain evidence="4 5">JEL800</strain>
    </source>
</reference>
<keyword evidence="2" id="KW-0812">Transmembrane</keyword>
<sequence>MSFQPSIADILFFVLWLPIGCISTLMFYLRRSKRNIATRSVKIQLIQAICTIIATIFLRIDTVTKDVPCFVELWIFHLTLIPWTAAVLLRCLHLHIAHRFNQIVLYGGPIGAKFSSRNLIESHKDEFGFVISNPATSPEGIAVTAPTKAEPSIRESMIMRPDETTKPGSVTAKGHVHAASDKPKSECQGLFSGAYSTSSLPHLSKVASKAVLPQNNSALDIQQPEEEVVDVVDSQVEKWMGAGTGNENERVALLKLEKALILSLLIALVVCVVVQIFSKTHRIAPVMAFPVCVVDFEYIFAFSYMVVQTLQIGFRIHRTFRGIFNIGFKLGQCLRCFDLLVSVVLGAVIGVYGAICSVNKNVCEKFNEMDLVVIVLIICHITSVITPIALTYIHERKMRIKKLVMNLTCFHSASEECFFWETYKDLYLSVMKYIKNHHYEYIESWCKCASPQHEPSRSTVPTPPSINTPVYHSSRVSRLTNYHRDTVGTSANLDPMHNRSIPSSVQSPSIQSPSIYSASQQSLNQIDKQIDSGGHMSLQLQIQNLAQKNASLGGSLHSLTPEMTGLEVPPELVPKYVAFYKRFCCEGAPCEVNLSASVKVALKKKMKKGKWFVGDFEMAKEEVVNSMYMSIYPRWMASKNSGDSKIITS</sequence>
<feature type="transmembrane region" description="Helical" evidence="2">
    <location>
        <begin position="6"/>
        <end position="29"/>
    </location>
</feature>
<keyword evidence="2" id="KW-0472">Membrane</keyword>
<feature type="transmembrane region" description="Helical" evidence="2">
    <location>
        <begin position="371"/>
        <end position="393"/>
    </location>
</feature>
<organism evidence="4 5">
    <name type="scientific">Rhizoclosmatium globosum</name>
    <dbReference type="NCBI Taxonomy" id="329046"/>
    <lineage>
        <taxon>Eukaryota</taxon>
        <taxon>Fungi</taxon>
        <taxon>Fungi incertae sedis</taxon>
        <taxon>Chytridiomycota</taxon>
        <taxon>Chytridiomycota incertae sedis</taxon>
        <taxon>Chytridiomycetes</taxon>
        <taxon>Chytridiales</taxon>
        <taxon>Chytriomycetaceae</taxon>
        <taxon>Rhizoclosmatium</taxon>
    </lineage>
</organism>
<dbReference type="AlphaFoldDB" id="A0A1Y2CFN9"/>
<feature type="domain" description="RGS" evidence="3">
    <location>
        <begin position="576"/>
        <end position="639"/>
    </location>
</feature>
<comment type="caution">
    <text evidence="4">The sequence shown here is derived from an EMBL/GenBank/DDBJ whole genome shotgun (WGS) entry which is preliminary data.</text>
</comment>
<feature type="transmembrane region" description="Helical" evidence="2">
    <location>
        <begin position="298"/>
        <end position="316"/>
    </location>
</feature>
<dbReference type="SUPFAM" id="SSF48097">
    <property type="entry name" value="Regulator of G-protein signaling, RGS"/>
    <property type="match status" value="1"/>
</dbReference>
<evidence type="ECO:0000259" key="3">
    <source>
        <dbReference type="Pfam" id="PF00615"/>
    </source>
</evidence>
<dbReference type="OrthoDB" id="2118043at2759"/>
<dbReference type="EMBL" id="MCGO01000019">
    <property type="protein sequence ID" value="ORY45746.1"/>
    <property type="molecule type" value="Genomic_DNA"/>
</dbReference>
<feature type="region of interest" description="Disordered" evidence="1">
    <location>
        <begin position="162"/>
        <end position="185"/>
    </location>
</feature>
<evidence type="ECO:0000313" key="5">
    <source>
        <dbReference type="Proteomes" id="UP000193642"/>
    </source>
</evidence>
<feature type="region of interest" description="Disordered" evidence="1">
    <location>
        <begin position="487"/>
        <end position="512"/>
    </location>
</feature>
<dbReference type="Gene3D" id="1.10.167.10">
    <property type="entry name" value="Regulator of G-protein Signalling 4, domain 2"/>
    <property type="match status" value="1"/>
</dbReference>
<dbReference type="Proteomes" id="UP000193642">
    <property type="component" value="Unassembled WGS sequence"/>
</dbReference>
<proteinExistence type="predicted"/>
<feature type="transmembrane region" description="Helical" evidence="2">
    <location>
        <begin position="41"/>
        <end position="60"/>
    </location>
</feature>
<evidence type="ECO:0000313" key="4">
    <source>
        <dbReference type="EMBL" id="ORY45746.1"/>
    </source>
</evidence>
<dbReference type="InterPro" id="IPR036305">
    <property type="entry name" value="RGS_sf"/>
</dbReference>
<feature type="compositionally biased region" description="Low complexity" evidence="1">
    <location>
        <begin position="500"/>
        <end position="512"/>
    </location>
</feature>
<gene>
    <name evidence="4" type="ORF">BCR33DRAFT_716372</name>
</gene>
<dbReference type="InterPro" id="IPR044926">
    <property type="entry name" value="RGS_subdomain_2"/>
</dbReference>
<accession>A0A1Y2CFN9</accession>
<keyword evidence="2" id="KW-1133">Transmembrane helix</keyword>
<protein>
    <recommendedName>
        <fullName evidence="3">RGS domain-containing protein</fullName>
    </recommendedName>
</protein>
<name>A0A1Y2CFN9_9FUNG</name>
<dbReference type="InterPro" id="IPR016137">
    <property type="entry name" value="RGS"/>
</dbReference>
<feature type="transmembrane region" description="Helical" evidence="2">
    <location>
        <begin position="72"/>
        <end position="92"/>
    </location>
</feature>
<feature type="transmembrane region" description="Helical" evidence="2">
    <location>
        <begin position="337"/>
        <end position="355"/>
    </location>
</feature>
<feature type="transmembrane region" description="Helical" evidence="2">
    <location>
        <begin position="259"/>
        <end position="278"/>
    </location>
</feature>
<evidence type="ECO:0000256" key="1">
    <source>
        <dbReference type="SAM" id="MobiDB-lite"/>
    </source>
</evidence>
<dbReference type="Pfam" id="PF00615">
    <property type="entry name" value="RGS"/>
    <property type="match status" value="1"/>
</dbReference>